<sequence>MAKAHSPRIQTGHSYVIAIVWEEDSCAPDGGRWRGLGEGSTVPYDNNRIGEGEFEGRARTAAQARQVLAEGGLNIGLKDEMAGKSAASLATALKAAKPEEFRPFAQESAAGACD</sequence>
<dbReference type="Proteomes" id="UP000637788">
    <property type="component" value="Unassembled WGS sequence"/>
</dbReference>
<proteinExistence type="predicted"/>
<comment type="caution">
    <text evidence="1">The sequence shown here is derived from an EMBL/GenBank/DDBJ whole genome shotgun (WGS) entry which is preliminary data.</text>
</comment>
<reference evidence="1" key="2">
    <citation type="submission" date="2020-09" db="EMBL/GenBank/DDBJ databases">
        <authorList>
            <person name="Sun Q."/>
            <person name="Ohkuma M."/>
        </authorList>
    </citation>
    <scope>NUCLEOTIDE SEQUENCE</scope>
    <source>
        <strain evidence="1">JCM 3035</strain>
    </source>
</reference>
<gene>
    <name evidence="1" type="ORF">GCM10010094_57090</name>
</gene>
<accession>A0A917R3P9</accession>
<reference evidence="1" key="1">
    <citation type="journal article" date="2014" name="Int. J. Syst. Evol. Microbiol.">
        <title>Complete genome sequence of Corynebacterium casei LMG S-19264T (=DSM 44701T), isolated from a smear-ripened cheese.</title>
        <authorList>
            <consortium name="US DOE Joint Genome Institute (JGI-PGF)"/>
            <person name="Walter F."/>
            <person name="Albersmeier A."/>
            <person name="Kalinowski J."/>
            <person name="Ruckert C."/>
        </authorList>
    </citation>
    <scope>NUCLEOTIDE SEQUENCE</scope>
    <source>
        <strain evidence="1">JCM 3035</strain>
    </source>
</reference>
<dbReference type="AlphaFoldDB" id="A0A917R3P9"/>
<keyword evidence="2" id="KW-1185">Reference proteome</keyword>
<evidence type="ECO:0000313" key="2">
    <source>
        <dbReference type="Proteomes" id="UP000637788"/>
    </source>
</evidence>
<organism evidence="1 2">
    <name type="scientific">Streptomyces flaveus</name>
    <dbReference type="NCBI Taxonomy" id="66370"/>
    <lineage>
        <taxon>Bacteria</taxon>
        <taxon>Bacillati</taxon>
        <taxon>Actinomycetota</taxon>
        <taxon>Actinomycetes</taxon>
        <taxon>Kitasatosporales</taxon>
        <taxon>Streptomycetaceae</taxon>
        <taxon>Streptomyces</taxon>
        <taxon>Streptomyces aurantiacus group</taxon>
    </lineage>
</organism>
<evidence type="ECO:0000313" key="1">
    <source>
        <dbReference type="EMBL" id="GGK88562.1"/>
    </source>
</evidence>
<name>A0A917R3P9_9ACTN</name>
<dbReference type="RefSeq" id="WP_189324692.1">
    <property type="nucleotide sequence ID" value="NZ_BMPQ01000016.1"/>
</dbReference>
<dbReference type="EMBL" id="BMPQ01000016">
    <property type="protein sequence ID" value="GGK88562.1"/>
    <property type="molecule type" value="Genomic_DNA"/>
</dbReference>
<protein>
    <submittedName>
        <fullName evidence="1">Uncharacterized protein</fullName>
    </submittedName>
</protein>